<dbReference type="PROSITE" id="PS51257">
    <property type="entry name" value="PROKAR_LIPOPROTEIN"/>
    <property type="match status" value="1"/>
</dbReference>
<feature type="compositionally biased region" description="Basic and acidic residues" evidence="2">
    <location>
        <begin position="403"/>
        <end position="413"/>
    </location>
</feature>
<feature type="region of interest" description="Disordered" evidence="2">
    <location>
        <begin position="390"/>
        <end position="416"/>
    </location>
</feature>
<dbReference type="Proteomes" id="UP001178507">
    <property type="component" value="Unassembled WGS sequence"/>
</dbReference>
<feature type="region of interest" description="Disordered" evidence="2">
    <location>
        <begin position="529"/>
        <end position="666"/>
    </location>
</feature>
<evidence type="ECO:0000313" key="4">
    <source>
        <dbReference type="Proteomes" id="UP001178507"/>
    </source>
</evidence>
<keyword evidence="1" id="KW-0175">Coiled coil</keyword>
<name>A0AA36J691_9DINO</name>
<sequence length="666" mass="73544">MPCRASLRTNGLLPSASGCQYVCAKKEYELALQDIQRPELAPLLAKAKEGELLELLALGSDGWAFGRPLGEPLAFERREAGAFRLEWVRAVFLRFSGGLRRLDTDSSTLHEHFYAEPPSCFYSRFQASARRRCLARAAELWGETEAHEASNVPTKEVARAEVYAALSALRAEDTMQEQAPGPHDRSLAEVVLDDILKASPELSQVGNPLPSPEPPPGLERGESSSSSEQPTTLEAHDADDDEGSPARKQRSKKSRRKRLERGTSDSLEGEHSPRPRPEDRPEPRRRTLWSLLQANRTGKLKTLVENLRREQQDMVRSASELQALKEKFKVALLGAHRTGQLHHVAGELATEVERRADDFQRLKERALESLLRMKRAGKLDVLAEEMRSASEAAPAEAAQSASSDDRDSAERARPLPAKQRVLQSLLEMKRSGELQLLAEEMDVAQKEFEAKAAQFREISNRMRQSMVNAKRSGELERLVGEMTEVLETQAESIRSRVRKGMLRAHRRGELQDLRQELDELADEVPSMPLASARGWTRWTEMSSDSDLEPTRREEDLSGSNEESDADAKAAAASSWQAAATKPRKRWADMTTSSDSDLDPGQAGRAVPSRFAMPKAAAKRNARPGAASSSHLSVVVNRADSESPVPDEPSPGESDAPAPAGQKDGAC</sequence>
<dbReference type="EMBL" id="CAUJNA010003329">
    <property type="protein sequence ID" value="CAJ1399298.1"/>
    <property type="molecule type" value="Genomic_DNA"/>
</dbReference>
<accession>A0AA36J691</accession>
<feature type="compositionally biased region" description="Low complexity" evidence="2">
    <location>
        <begin position="568"/>
        <end position="579"/>
    </location>
</feature>
<feature type="compositionally biased region" description="Basic residues" evidence="2">
    <location>
        <begin position="247"/>
        <end position="259"/>
    </location>
</feature>
<feature type="coiled-coil region" evidence="1">
    <location>
        <begin position="304"/>
        <end position="369"/>
    </location>
</feature>
<feature type="region of interest" description="Disordered" evidence="2">
    <location>
        <begin position="199"/>
        <end position="284"/>
    </location>
</feature>
<evidence type="ECO:0000256" key="1">
    <source>
        <dbReference type="SAM" id="Coils"/>
    </source>
</evidence>
<feature type="compositionally biased region" description="Basic and acidic residues" evidence="2">
    <location>
        <begin position="260"/>
        <end position="284"/>
    </location>
</feature>
<comment type="caution">
    <text evidence="3">The sequence shown here is derived from an EMBL/GenBank/DDBJ whole genome shotgun (WGS) entry which is preliminary data.</text>
</comment>
<evidence type="ECO:0000256" key="2">
    <source>
        <dbReference type="SAM" id="MobiDB-lite"/>
    </source>
</evidence>
<evidence type="ECO:0000313" key="3">
    <source>
        <dbReference type="EMBL" id="CAJ1399298.1"/>
    </source>
</evidence>
<organism evidence="3 4">
    <name type="scientific">Effrenium voratum</name>
    <dbReference type="NCBI Taxonomy" id="2562239"/>
    <lineage>
        <taxon>Eukaryota</taxon>
        <taxon>Sar</taxon>
        <taxon>Alveolata</taxon>
        <taxon>Dinophyceae</taxon>
        <taxon>Suessiales</taxon>
        <taxon>Symbiodiniaceae</taxon>
        <taxon>Effrenium</taxon>
    </lineage>
</organism>
<proteinExistence type="predicted"/>
<keyword evidence="4" id="KW-1185">Reference proteome</keyword>
<feature type="compositionally biased region" description="Low complexity" evidence="2">
    <location>
        <begin position="390"/>
        <end position="402"/>
    </location>
</feature>
<reference evidence="3" key="1">
    <citation type="submission" date="2023-08" db="EMBL/GenBank/DDBJ databases">
        <authorList>
            <person name="Chen Y."/>
            <person name="Shah S."/>
            <person name="Dougan E. K."/>
            <person name="Thang M."/>
            <person name="Chan C."/>
        </authorList>
    </citation>
    <scope>NUCLEOTIDE SEQUENCE</scope>
</reference>
<gene>
    <name evidence="3" type="ORF">EVOR1521_LOCUS22854</name>
</gene>
<protein>
    <submittedName>
        <fullName evidence="3">Uncharacterized protein</fullName>
    </submittedName>
</protein>
<dbReference type="AlphaFoldDB" id="A0AA36J691"/>